<sequence length="130" mass="15056">MDDKFNMPNAEPMTNFNKEFPDACKSQTTAKFNSDHMQRLSSKDAGGRSCHRKIRVFNHRIFPNADNSHNKQQHNDHIRTGDGILESSSEIRQNPWICGMEKFHRVPVFVIKLPSCCIFTHSLSSIPWRK</sequence>
<keyword evidence="3" id="KW-1185">Reference proteome</keyword>
<comment type="caution">
    <text evidence="2">The sequence shown here is derived from an EMBL/GenBank/DDBJ whole genome shotgun (WGS) entry which is preliminary data.</text>
</comment>
<feature type="region of interest" description="Disordered" evidence="1">
    <location>
        <begin position="1"/>
        <end position="20"/>
    </location>
</feature>
<name>A0A445GUB5_GLYSO</name>
<proteinExistence type="predicted"/>
<dbReference type="EMBL" id="QZWG01000015">
    <property type="protein sequence ID" value="RZB64858.1"/>
    <property type="molecule type" value="Genomic_DNA"/>
</dbReference>
<reference evidence="2 3" key="1">
    <citation type="submission" date="2018-09" db="EMBL/GenBank/DDBJ databases">
        <title>A high-quality reference genome of wild soybean provides a powerful tool to mine soybean genomes.</title>
        <authorList>
            <person name="Xie M."/>
            <person name="Chung C.Y.L."/>
            <person name="Li M.-W."/>
            <person name="Wong F.-L."/>
            <person name="Chan T.-F."/>
            <person name="Lam H.-M."/>
        </authorList>
    </citation>
    <scope>NUCLEOTIDE SEQUENCE [LARGE SCALE GENOMIC DNA]</scope>
    <source>
        <strain evidence="3">cv. W05</strain>
        <tissue evidence="2">Hypocotyl of etiolated seedlings</tissue>
    </source>
</reference>
<gene>
    <name evidence="2" type="ORF">D0Y65_041079</name>
</gene>
<dbReference type="AlphaFoldDB" id="A0A445GUB5"/>
<accession>A0A445GUB5</accession>
<organism evidence="2 3">
    <name type="scientific">Glycine soja</name>
    <name type="common">Wild soybean</name>
    <dbReference type="NCBI Taxonomy" id="3848"/>
    <lineage>
        <taxon>Eukaryota</taxon>
        <taxon>Viridiplantae</taxon>
        <taxon>Streptophyta</taxon>
        <taxon>Embryophyta</taxon>
        <taxon>Tracheophyta</taxon>
        <taxon>Spermatophyta</taxon>
        <taxon>Magnoliopsida</taxon>
        <taxon>eudicotyledons</taxon>
        <taxon>Gunneridae</taxon>
        <taxon>Pentapetalae</taxon>
        <taxon>rosids</taxon>
        <taxon>fabids</taxon>
        <taxon>Fabales</taxon>
        <taxon>Fabaceae</taxon>
        <taxon>Papilionoideae</taxon>
        <taxon>50 kb inversion clade</taxon>
        <taxon>NPAAA clade</taxon>
        <taxon>indigoferoid/millettioid clade</taxon>
        <taxon>Phaseoleae</taxon>
        <taxon>Glycine</taxon>
        <taxon>Glycine subgen. Soja</taxon>
    </lineage>
</organism>
<dbReference type="Proteomes" id="UP000289340">
    <property type="component" value="Chromosome 15"/>
</dbReference>
<evidence type="ECO:0000256" key="1">
    <source>
        <dbReference type="SAM" id="MobiDB-lite"/>
    </source>
</evidence>
<evidence type="ECO:0000313" key="3">
    <source>
        <dbReference type="Proteomes" id="UP000289340"/>
    </source>
</evidence>
<protein>
    <submittedName>
        <fullName evidence="2">Uncharacterized protein</fullName>
    </submittedName>
</protein>
<evidence type="ECO:0000313" key="2">
    <source>
        <dbReference type="EMBL" id="RZB64858.1"/>
    </source>
</evidence>